<name>A0A4U0XS38_9PEZI</name>
<dbReference type="PANTHER" id="PTHR30502">
    <property type="entry name" value="2-KETO-3-DEOXY-L-RHAMNONATE ALDOLASE"/>
    <property type="match status" value="1"/>
</dbReference>
<dbReference type="Gene3D" id="3.20.20.60">
    <property type="entry name" value="Phosphoenolpyruvate-binding domains"/>
    <property type="match status" value="1"/>
</dbReference>
<comment type="similarity">
    <text evidence="1">Belongs to the HpcH/HpaI aldolase family.</text>
</comment>
<dbReference type="GO" id="GO:0005737">
    <property type="term" value="C:cytoplasm"/>
    <property type="evidence" value="ECO:0007669"/>
    <property type="project" value="TreeGrafter"/>
</dbReference>
<dbReference type="PANTHER" id="PTHR30502:SF0">
    <property type="entry name" value="PHOSPHOENOLPYRUVATE CARBOXYLASE FAMILY PROTEIN"/>
    <property type="match status" value="1"/>
</dbReference>
<protein>
    <recommendedName>
        <fullName evidence="5">HpcH/HpaI aldolase/citrate lyase domain-containing protein</fullName>
    </recommendedName>
</protein>
<dbReference type="Pfam" id="PF03328">
    <property type="entry name" value="HpcH_HpaI"/>
    <property type="match status" value="1"/>
</dbReference>
<dbReference type="InterPro" id="IPR050251">
    <property type="entry name" value="HpcH-HpaI_aldolase"/>
</dbReference>
<dbReference type="Pfam" id="PF05768">
    <property type="entry name" value="Glrx-like"/>
    <property type="match status" value="1"/>
</dbReference>
<evidence type="ECO:0000313" key="7">
    <source>
        <dbReference type="Proteomes" id="UP000309340"/>
    </source>
</evidence>
<dbReference type="EMBL" id="NAJQ01000070">
    <property type="protein sequence ID" value="TKA80420.1"/>
    <property type="molecule type" value="Genomic_DNA"/>
</dbReference>
<dbReference type="STRING" id="329884.A0A4U0XS38"/>
<evidence type="ECO:0000256" key="3">
    <source>
        <dbReference type="ARBA" id="ARBA00023239"/>
    </source>
</evidence>
<dbReference type="GO" id="GO:0016832">
    <property type="term" value="F:aldehyde-lyase activity"/>
    <property type="evidence" value="ECO:0007669"/>
    <property type="project" value="TreeGrafter"/>
</dbReference>
<evidence type="ECO:0000256" key="1">
    <source>
        <dbReference type="ARBA" id="ARBA00005568"/>
    </source>
</evidence>
<feature type="domain" description="HpcH/HpaI aldolase/citrate lyase" evidence="5">
    <location>
        <begin position="185"/>
        <end position="369"/>
    </location>
</feature>
<evidence type="ECO:0000313" key="6">
    <source>
        <dbReference type="EMBL" id="TKA80420.1"/>
    </source>
</evidence>
<dbReference type="InterPro" id="IPR015813">
    <property type="entry name" value="Pyrv/PenolPyrv_kinase-like_dom"/>
</dbReference>
<dbReference type="AlphaFoldDB" id="A0A4U0XS38"/>
<dbReference type="Gene3D" id="3.40.30.10">
    <property type="entry name" value="Glutaredoxin"/>
    <property type="match status" value="1"/>
</dbReference>
<evidence type="ECO:0000256" key="4">
    <source>
        <dbReference type="SAM" id="SignalP"/>
    </source>
</evidence>
<keyword evidence="4" id="KW-0732">Signal</keyword>
<comment type="caution">
    <text evidence="6">The sequence shown here is derived from an EMBL/GenBank/DDBJ whole genome shotgun (WGS) entry which is preliminary data.</text>
</comment>
<dbReference type="InterPro" id="IPR005000">
    <property type="entry name" value="Aldolase/citrate-lyase_domain"/>
</dbReference>
<keyword evidence="2" id="KW-0479">Metal-binding</keyword>
<keyword evidence="7" id="KW-1185">Reference proteome</keyword>
<dbReference type="GO" id="GO:0046872">
    <property type="term" value="F:metal ion binding"/>
    <property type="evidence" value="ECO:0007669"/>
    <property type="project" value="UniProtKB-KW"/>
</dbReference>
<dbReference type="SUPFAM" id="SSF52833">
    <property type="entry name" value="Thioredoxin-like"/>
    <property type="match status" value="1"/>
</dbReference>
<dbReference type="OrthoDB" id="1621678at2759"/>
<sequence length="408" mass="44364">MRATAVLLQRALRLTVFTRAHCSLCDDAKAVLWKLREKRDFEYAEVDVMATGNREWKDLYEFDTPVVHIDRATELKGKRVLEGTTAQAKKLMHRFTEAQMQAAMDEMLPGANLSRTIARTPNLDWICVDTEHGNISDDGMHDCGGDHGKQDIGKSRVGLQEGRVLTPPFPHLISNSKVSPADPKLRTVAAIAACGLSPIVRVPEGQHWMIKRALDAGAHGIMVPLVRTVAEARSIASYSKFPPSGTRGLGSPFSMEKFHPELTQVQYFQQANDSTLVILQIETAEALESVGEIAAVPGIDVLLVGPHDLGNSIGHPVLKAPEYDAELEEAIVKIHEAAQAAGKFSAIYCGSGEQARKYADQGFNMVNTMNDVVALKQAFGGAVESARGSYLHAGVQGIKQGVEKMTSN</sequence>
<feature type="chain" id="PRO_5020330057" description="HpcH/HpaI aldolase/citrate lyase domain-containing protein" evidence="4">
    <location>
        <begin position="23"/>
        <end position="408"/>
    </location>
</feature>
<proteinExistence type="inferred from homology"/>
<dbReference type="SUPFAM" id="SSF51621">
    <property type="entry name" value="Phosphoenolpyruvate/pyruvate domain"/>
    <property type="match status" value="1"/>
</dbReference>
<evidence type="ECO:0000259" key="5">
    <source>
        <dbReference type="Pfam" id="PF03328"/>
    </source>
</evidence>
<dbReference type="Proteomes" id="UP000309340">
    <property type="component" value="Unassembled WGS sequence"/>
</dbReference>
<keyword evidence="3" id="KW-0456">Lyase</keyword>
<organism evidence="6 7">
    <name type="scientific">Friedmanniomyces simplex</name>
    <dbReference type="NCBI Taxonomy" id="329884"/>
    <lineage>
        <taxon>Eukaryota</taxon>
        <taxon>Fungi</taxon>
        <taxon>Dikarya</taxon>
        <taxon>Ascomycota</taxon>
        <taxon>Pezizomycotina</taxon>
        <taxon>Dothideomycetes</taxon>
        <taxon>Dothideomycetidae</taxon>
        <taxon>Mycosphaerellales</taxon>
        <taxon>Teratosphaeriaceae</taxon>
        <taxon>Friedmanniomyces</taxon>
    </lineage>
</organism>
<evidence type="ECO:0000256" key="2">
    <source>
        <dbReference type="ARBA" id="ARBA00022723"/>
    </source>
</evidence>
<dbReference type="InterPro" id="IPR040442">
    <property type="entry name" value="Pyrv_kinase-like_dom_sf"/>
</dbReference>
<accession>A0A4U0XS38</accession>
<feature type="signal peptide" evidence="4">
    <location>
        <begin position="1"/>
        <end position="22"/>
    </location>
</feature>
<dbReference type="InterPro" id="IPR008554">
    <property type="entry name" value="Glutaredoxin-like"/>
</dbReference>
<reference evidence="6 7" key="1">
    <citation type="submission" date="2017-03" db="EMBL/GenBank/DDBJ databases">
        <title>Genomes of endolithic fungi from Antarctica.</title>
        <authorList>
            <person name="Coleine C."/>
            <person name="Masonjones S."/>
            <person name="Stajich J.E."/>
        </authorList>
    </citation>
    <scope>NUCLEOTIDE SEQUENCE [LARGE SCALE GENOMIC DNA]</scope>
    <source>
        <strain evidence="6 7">CCFEE 5184</strain>
    </source>
</reference>
<dbReference type="InterPro" id="IPR036249">
    <property type="entry name" value="Thioredoxin-like_sf"/>
</dbReference>
<gene>
    <name evidence="6" type="ORF">B0A55_03392</name>
</gene>